<dbReference type="InterPro" id="IPR036249">
    <property type="entry name" value="Thioredoxin-like_sf"/>
</dbReference>
<keyword evidence="8" id="KW-0812">Transmembrane</keyword>
<accession>A0ABR0DEN8</accession>
<dbReference type="Pfam" id="PF00085">
    <property type="entry name" value="Thioredoxin"/>
    <property type="match status" value="1"/>
</dbReference>
<evidence type="ECO:0000256" key="8">
    <source>
        <dbReference type="RuleBase" id="RU371123"/>
    </source>
</evidence>
<reference evidence="11 12" key="1">
    <citation type="journal article" date="2023" name="bioRxiv">
        <title>Genome report: Whole genome sequence and annotation of Penstemon davidsonii.</title>
        <authorList>
            <person name="Ostevik K.L."/>
            <person name="Alabady M."/>
            <person name="Zhang M."/>
            <person name="Rausher M.D."/>
        </authorList>
    </citation>
    <scope>NUCLEOTIDE SEQUENCE [LARGE SCALE GENOMIC DNA]</scope>
    <source>
        <strain evidence="11">DNT005</strain>
        <tissue evidence="11">Whole leaf</tissue>
    </source>
</reference>
<dbReference type="PANTHER" id="PTHR22897:SF8">
    <property type="entry name" value="SULFHYDRYL OXIDASE"/>
    <property type="match status" value="1"/>
</dbReference>
<keyword evidence="8" id="KW-0472">Membrane</keyword>
<protein>
    <recommendedName>
        <fullName evidence="8">Sulfhydryl oxidase</fullName>
        <ecNumber evidence="8">1.8.3.2</ecNumber>
    </recommendedName>
</protein>
<evidence type="ECO:0000313" key="11">
    <source>
        <dbReference type="EMBL" id="KAK4487420.1"/>
    </source>
</evidence>
<sequence>MSSCVLTVPVLILTIFVSSQFVVSISSPFAIGSRSILRSIDENQKAGIQDYVVELNATNFGSVLKETPATYAVVEFFANWCPACRNYKPQYEKVAKLFNGPDAIHPGIIFMTRVDCALKVLFYAALFLQGKEMLFREIFLCKQMVLLFSVVCGYPLFLIFSLFTCLAAQVNTDLCNKFSVSYYPMLLWGPPSKFVSGSWDPKQEKSEIRSIDDGRTADRLLSWINKQISSSYSLDDQKYENDHLQTNASDPGQIARAIYDVEEATSAAFDIILEHKNWMSSVRCRKGTAEILVDFDDISENKKETGIVGEKGTFKNYHICGKDVPRGYWMFCRGSKNETRGFSCGLWVLLHSLSVRVEDGESHTAFTTICDFIHNFFICEECRHHFQEMCSNVSKPFKKSRDFVLWLWNAHNKVNERLMKVEESAGTVDPKFPKIIWPSRQHCPSCYASQSRKDNDNSQINWDSNEVYKFLIGHYGKTLVSLYKDKELLVERQAAGLVGDDLAASTHAVVVPVGAALAIAVASCAFGALACYWRQQQKSRKYKYLHSLKSI</sequence>
<evidence type="ECO:0000256" key="5">
    <source>
        <dbReference type="ARBA" id="ARBA00023002"/>
    </source>
</evidence>
<comment type="caution">
    <text evidence="8">Lacks conserved residue(s) required for the propagation of feature annotation.</text>
</comment>
<proteinExistence type="predicted"/>
<keyword evidence="4 8" id="KW-0274">FAD</keyword>
<keyword evidence="6" id="KW-1015">Disulfide bond</keyword>
<comment type="catalytic activity">
    <reaction evidence="8">
        <text>2 R'C(R)SH + O2 = R'C(R)S-S(R)CR' + H2O2</text>
        <dbReference type="Rhea" id="RHEA:17357"/>
        <dbReference type="ChEBI" id="CHEBI:15379"/>
        <dbReference type="ChEBI" id="CHEBI:16240"/>
        <dbReference type="ChEBI" id="CHEBI:16520"/>
        <dbReference type="ChEBI" id="CHEBI:17412"/>
        <dbReference type="EC" id="1.8.3.2"/>
    </reaction>
</comment>
<dbReference type="PROSITE" id="PS51324">
    <property type="entry name" value="ERV_ALR"/>
    <property type="match status" value="1"/>
</dbReference>
<dbReference type="SUPFAM" id="SSF52833">
    <property type="entry name" value="Thioredoxin-like"/>
    <property type="match status" value="1"/>
</dbReference>
<dbReference type="EC" id="1.8.3.2" evidence="8"/>
<feature type="transmembrane region" description="Helical" evidence="8">
    <location>
        <begin position="509"/>
        <end position="533"/>
    </location>
</feature>
<evidence type="ECO:0000256" key="6">
    <source>
        <dbReference type="ARBA" id="ARBA00023157"/>
    </source>
</evidence>
<dbReference type="Gene3D" id="1.20.120.310">
    <property type="entry name" value="ERV/ALR sulfhydryl oxidase domain"/>
    <property type="match status" value="1"/>
</dbReference>
<evidence type="ECO:0000256" key="4">
    <source>
        <dbReference type="ARBA" id="ARBA00022827"/>
    </source>
</evidence>
<keyword evidence="7" id="KW-0325">Glycoprotein</keyword>
<keyword evidence="5 8" id="KW-0560">Oxidoreductase</keyword>
<dbReference type="InterPro" id="IPR039798">
    <property type="entry name" value="Sulfhydryl_oxidase"/>
</dbReference>
<evidence type="ECO:0000256" key="2">
    <source>
        <dbReference type="ARBA" id="ARBA00022630"/>
    </source>
</evidence>
<evidence type="ECO:0000259" key="9">
    <source>
        <dbReference type="PROSITE" id="PS51324"/>
    </source>
</evidence>
<evidence type="ECO:0000256" key="7">
    <source>
        <dbReference type="ARBA" id="ARBA00023180"/>
    </source>
</evidence>
<evidence type="ECO:0000313" key="12">
    <source>
        <dbReference type="Proteomes" id="UP001291926"/>
    </source>
</evidence>
<keyword evidence="3" id="KW-0732">Signal</keyword>
<keyword evidence="2 8" id="KW-0285">Flavoprotein</keyword>
<dbReference type="InterPro" id="IPR036774">
    <property type="entry name" value="ERV/ALR_sulphydryl_oxid_sf"/>
</dbReference>
<comment type="cofactor">
    <cofactor evidence="1 8">
        <name>FAD</name>
        <dbReference type="ChEBI" id="CHEBI:57692"/>
    </cofactor>
</comment>
<keyword evidence="12" id="KW-1185">Reference proteome</keyword>
<dbReference type="InterPro" id="IPR017937">
    <property type="entry name" value="Thioredoxin_CS"/>
</dbReference>
<gene>
    <name evidence="11" type="ORF">RD792_005945</name>
</gene>
<dbReference type="PANTHER" id="PTHR22897">
    <property type="entry name" value="QUIESCIN Q6-RELATED SULFHYDRYL OXIDASE"/>
    <property type="match status" value="1"/>
</dbReference>
<keyword evidence="8" id="KW-1133">Transmembrane helix</keyword>
<name>A0ABR0DEN8_9LAMI</name>
<feature type="domain" description="ERV/ALR sulfhydryl oxidase" evidence="9">
    <location>
        <begin position="335"/>
        <end position="437"/>
    </location>
</feature>
<feature type="transmembrane region" description="Helical" evidence="8">
    <location>
        <begin position="145"/>
        <end position="170"/>
    </location>
</feature>
<dbReference type="InterPro" id="IPR013766">
    <property type="entry name" value="Thioredoxin_domain"/>
</dbReference>
<evidence type="ECO:0000256" key="1">
    <source>
        <dbReference type="ARBA" id="ARBA00001974"/>
    </source>
</evidence>
<feature type="domain" description="Thioredoxin" evidence="10">
    <location>
        <begin position="44"/>
        <end position="229"/>
    </location>
</feature>
<comment type="caution">
    <text evidence="11">The sequence shown here is derived from an EMBL/GenBank/DDBJ whole genome shotgun (WGS) entry which is preliminary data.</text>
</comment>
<dbReference type="Pfam" id="PF04777">
    <property type="entry name" value="Evr1_Alr"/>
    <property type="match status" value="1"/>
</dbReference>
<dbReference type="EMBL" id="JAYDYQ010001815">
    <property type="protein sequence ID" value="KAK4487420.1"/>
    <property type="molecule type" value="Genomic_DNA"/>
</dbReference>
<evidence type="ECO:0000256" key="3">
    <source>
        <dbReference type="ARBA" id="ARBA00022729"/>
    </source>
</evidence>
<dbReference type="Proteomes" id="UP001291926">
    <property type="component" value="Unassembled WGS sequence"/>
</dbReference>
<dbReference type="PROSITE" id="PS00194">
    <property type="entry name" value="THIOREDOXIN_1"/>
    <property type="match status" value="1"/>
</dbReference>
<dbReference type="InterPro" id="IPR017905">
    <property type="entry name" value="ERV/ALR_sulphydryl_oxidase"/>
</dbReference>
<dbReference type="PROSITE" id="PS51352">
    <property type="entry name" value="THIOREDOXIN_2"/>
    <property type="match status" value="1"/>
</dbReference>
<evidence type="ECO:0000259" key="10">
    <source>
        <dbReference type="PROSITE" id="PS51352"/>
    </source>
</evidence>
<dbReference type="Gene3D" id="3.40.30.10">
    <property type="entry name" value="Glutaredoxin"/>
    <property type="match status" value="1"/>
</dbReference>
<organism evidence="11 12">
    <name type="scientific">Penstemon davidsonii</name>
    <dbReference type="NCBI Taxonomy" id="160366"/>
    <lineage>
        <taxon>Eukaryota</taxon>
        <taxon>Viridiplantae</taxon>
        <taxon>Streptophyta</taxon>
        <taxon>Embryophyta</taxon>
        <taxon>Tracheophyta</taxon>
        <taxon>Spermatophyta</taxon>
        <taxon>Magnoliopsida</taxon>
        <taxon>eudicotyledons</taxon>
        <taxon>Gunneridae</taxon>
        <taxon>Pentapetalae</taxon>
        <taxon>asterids</taxon>
        <taxon>lamiids</taxon>
        <taxon>Lamiales</taxon>
        <taxon>Plantaginaceae</taxon>
        <taxon>Cheloneae</taxon>
        <taxon>Penstemon</taxon>
    </lineage>
</organism>
<dbReference type="SUPFAM" id="SSF69000">
    <property type="entry name" value="FAD-dependent thiol oxidase"/>
    <property type="match status" value="1"/>
</dbReference>